<gene>
    <name evidence="7" type="ORF">EJB05_09901</name>
</gene>
<evidence type="ECO:0000259" key="6">
    <source>
        <dbReference type="PROSITE" id="PS51485"/>
    </source>
</evidence>
<comment type="caution">
    <text evidence="7">The sequence shown here is derived from an EMBL/GenBank/DDBJ whole genome shotgun (WGS) entry which is preliminary data.</text>
</comment>
<dbReference type="InterPro" id="IPR003245">
    <property type="entry name" value="Phytocyanin_dom"/>
</dbReference>
<feature type="non-terminal residue" evidence="7">
    <location>
        <position position="1"/>
    </location>
</feature>
<evidence type="ECO:0000256" key="4">
    <source>
        <dbReference type="SAM" id="MobiDB-lite"/>
    </source>
</evidence>
<protein>
    <recommendedName>
        <fullName evidence="6">Phytocyanin domain-containing protein</fullName>
    </recommendedName>
</protein>
<dbReference type="Proteomes" id="UP000324897">
    <property type="component" value="Unassembled WGS sequence"/>
</dbReference>
<dbReference type="PROSITE" id="PS51485">
    <property type="entry name" value="PHYTOCYANIN"/>
    <property type="match status" value="1"/>
</dbReference>
<dbReference type="GO" id="GO:0046872">
    <property type="term" value="F:metal ion binding"/>
    <property type="evidence" value="ECO:0007669"/>
    <property type="project" value="UniProtKB-KW"/>
</dbReference>
<organism evidence="7 8">
    <name type="scientific">Eragrostis curvula</name>
    <name type="common">weeping love grass</name>
    <dbReference type="NCBI Taxonomy" id="38414"/>
    <lineage>
        <taxon>Eukaryota</taxon>
        <taxon>Viridiplantae</taxon>
        <taxon>Streptophyta</taxon>
        <taxon>Embryophyta</taxon>
        <taxon>Tracheophyta</taxon>
        <taxon>Spermatophyta</taxon>
        <taxon>Magnoliopsida</taxon>
        <taxon>Liliopsida</taxon>
        <taxon>Poales</taxon>
        <taxon>Poaceae</taxon>
        <taxon>PACMAD clade</taxon>
        <taxon>Chloridoideae</taxon>
        <taxon>Eragrostideae</taxon>
        <taxon>Eragrostidinae</taxon>
        <taxon>Eragrostis</taxon>
    </lineage>
</organism>
<feature type="chain" id="PRO_5023863402" description="Phytocyanin domain-containing protein" evidence="5">
    <location>
        <begin position="20"/>
        <end position="178"/>
    </location>
</feature>
<dbReference type="GO" id="GO:0009055">
    <property type="term" value="F:electron transfer activity"/>
    <property type="evidence" value="ECO:0007669"/>
    <property type="project" value="InterPro"/>
</dbReference>
<feature type="signal peptide" evidence="5">
    <location>
        <begin position="1"/>
        <end position="19"/>
    </location>
</feature>
<dbReference type="PROSITE" id="PS00196">
    <property type="entry name" value="COPPER_BLUE"/>
    <property type="match status" value="1"/>
</dbReference>
<dbReference type="PANTHER" id="PTHR33021:SF499">
    <property type="entry name" value="OS12G0150500 PROTEIN"/>
    <property type="match status" value="1"/>
</dbReference>
<keyword evidence="3" id="KW-0325">Glycoprotein</keyword>
<dbReference type="OrthoDB" id="687020at2759"/>
<sequence>MARLLASLLAVAIVTAAMAFTTASGASYTVGEPGGSWDLQTNLTAWASSVEFHSGDQLVFKDSAASHDVVEVTRSSYNSCSAASPISKFQTGNDTVQLGGVGIRYFICSVPGHCVAGMKLEVRTSQRKSSCNSPRRRRRTGTARRGGACLGDDNAAPGSSGSVSSWIAIMLLLLGLTF</sequence>
<evidence type="ECO:0000256" key="2">
    <source>
        <dbReference type="ARBA" id="ARBA00023008"/>
    </source>
</evidence>
<evidence type="ECO:0000256" key="1">
    <source>
        <dbReference type="ARBA" id="ARBA00022723"/>
    </source>
</evidence>
<dbReference type="GO" id="GO:0005886">
    <property type="term" value="C:plasma membrane"/>
    <property type="evidence" value="ECO:0007669"/>
    <property type="project" value="TreeGrafter"/>
</dbReference>
<feature type="domain" description="Phytocyanin" evidence="6">
    <location>
        <begin position="26"/>
        <end position="126"/>
    </location>
</feature>
<dbReference type="SUPFAM" id="SSF49503">
    <property type="entry name" value="Cupredoxins"/>
    <property type="match status" value="1"/>
</dbReference>
<dbReference type="InterPro" id="IPR039391">
    <property type="entry name" value="Phytocyanin-like"/>
</dbReference>
<dbReference type="InterPro" id="IPR008972">
    <property type="entry name" value="Cupredoxin"/>
</dbReference>
<dbReference type="AlphaFoldDB" id="A0A5J9W5J4"/>
<dbReference type="CDD" id="cd04216">
    <property type="entry name" value="Phytocyanin"/>
    <property type="match status" value="1"/>
</dbReference>
<reference evidence="7 8" key="1">
    <citation type="journal article" date="2019" name="Sci. Rep.">
        <title>A high-quality genome of Eragrostis curvula grass provides insights into Poaceae evolution and supports new strategies to enhance forage quality.</title>
        <authorList>
            <person name="Carballo J."/>
            <person name="Santos B.A.C.M."/>
            <person name="Zappacosta D."/>
            <person name="Garbus I."/>
            <person name="Selva J.P."/>
            <person name="Gallo C.A."/>
            <person name="Diaz A."/>
            <person name="Albertini E."/>
            <person name="Caccamo M."/>
            <person name="Echenique V."/>
        </authorList>
    </citation>
    <scope>NUCLEOTIDE SEQUENCE [LARGE SCALE GENOMIC DNA]</scope>
    <source>
        <strain evidence="8">cv. Victoria</strain>
        <tissue evidence="7">Leaf</tissue>
    </source>
</reference>
<keyword evidence="1" id="KW-0479">Metal-binding</keyword>
<evidence type="ECO:0000313" key="7">
    <source>
        <dbReference type="EMBL" id="TVU43428.1"/>
    </source>
</evidence>
<evidence type="ECO:0000313" key="8">
    <source>
        <dbReference type="Proteomes" id="UP000324897"/>
    </source>
</evidence>
<evidence type="ECO:0000256" key="3">
    <source>
        <dbReference type="ARBA" id="ARBA00023180"/>
    </source>
</evidence>
<proteinExistence type="predicted"/>
<keyword evidence="8" id="KW-1185">Reference proteome</keyword>
<keyword evidence="2" id="KW-0186">Copper</keyword>
<dbReference type="Gene3D" id="2.60.40.420">
    <property type="entry name" value="Cupredoxins - blue copper proteins"/>
    <property type="match status" value="1"/>
</dbReference>
<dbReference type="PANTHER" id="PTHR33021">
    <property type="entry name" value="BLUE COPPER PROTEIN"/>
    <property type="match status" value="1"/>
</dbReference>
<dbReference type="Pfam" id="PF02298">
    <property type="entry name" value="Cu_bind_like"/>
    <property type="match status" value="1"/>
</dbReference>
<keyword evidence="5" id="KW-0732">Signal</keyword>
<dbReference type="InterPro" id="IPR028871">
    <property type="entry name" value="BlueCu_1_BS"/>
</dbReference>
<feature type="region of interest" description="Disordered" evidence="4">
    <location>
        <begin position="126"/>
        <end position="151"/>
    </location>
</feature>
<evidence type="ECO:0000256" key="5">
    <source>
        <dbReference type="SAM" id="SignalP"/>
    </source>
</evidence>
<dbReference type="EMBL" id="RWGY01000005">
    <property type="protein sequence ID" value="TVU43428.1"/>
    <property type="molecule type" value="Genomic_DNA"/>
</dbReference>
<name>A0A5J9W5J4_9POAL</name>
<accession>A0A5J9W5J4</accession>
<dbReference type="Gramene" id="TVU43428">
    <property type="protein sequence ID" value="TVU43428"/>
    <property type="gene ID" value="EJB05_09901"/>
</dbReference>
<dbReference type="FunFam" id="2.60.40.420:FF:000003">
    <property type="entry name" value="Blue copper"/>
    <property type="match status" value="1"/>
</dbReference>